<proteinExistence type="predicted"/>
<keyword evidence="3" id="KW-1185">Reference proteome</keyword>
<dbReference type="AlphaFoldDB" id="K3V5F3"/>
<dbReference type="InterPro" id="IPR029058">
    <property type="entry name" value="AB_hydrolase_fold"/>
</dbReference>
<evidence type="ECO:0000259" key="1">
    <source>
        <dbReference type="Pfam" id="PF09994"/>
    </source>
</evidence>
<comment type="caution">
    <text evidence="2">The sequence shown here is derived from an EMBL/GenBank/DDBJ whole genome shotgun (WGS) entry which is preliminary data.</text>
</comment>
<reference evidence="2 3" key="1">
    <citation type="journal article" date="2012" name="PLoS Pathog.">
        <title>Comparative pathogenomics reveals horizontally acquired novel virulence genes in fungi infecting cereal hosts.</title>
        <authorList>
            <person name="Gardiner D.M."/>
            <person name="McDonald M.C."/>
            <person name="Covarelli L."/>
            <person name="Solomon P.S."/>
            <person name="Rusu A.G."/>
            <person name="Marshall M."/>
            <person name="Kazan K."/>
            <person name="Chakraborty S."/>
            <person name="McDonald B.A."/>
            <person name="Manners J.M."/>
        </authorList>
    </citation>
    <scope>NUCLEOTIDE SEQUENCE [LARGE SCALE GENOMIC DNA]</scope>
    <source>
        <strain evidence="2 3">CS3096</strain>
    </source>
</reference>
<protein>
    <recommendedName>
        <fullName evidence="1">T6SS Phospholipase effector Tle1-like catalytic domain-containing protein</fullName>
    </recommendedName>
</protein>
<evidence type="ECO:0000313" key="3">
    <source>
        <dbReference type="Proteomes" id="UP000007978"/>
    </source>
</evidence>
<dbReference type="EMBL" id="AFNW01000605">
    <property type="protein sequence ID" value="EKJ68412.1"/>
    <property type="molecule type" value="Genomic_DNA"/>
</dbReference>
<accession>K3V5F3</accession>
<dbReference type="Proteomes" id="UP000007978">
    <property type="component" value="Chromosome 1"/>
</dbReference>
<dbReference type="SUPFAM" id="SSF53474">
    <property type="entry name" value="alpha/beta-Hydrolases"/>
    <property type="match status" value="1"/>
</dbReference>
<dbReference type="RefSeq" id="XP_009262812.1">
    <property type="nucleotide sequence ID" value="XM_009264537.1"/>
</dbReference>
<dbReference type="KEGG" id="fpu:FPSE_11420"/>
<dbReference type="GeneID" id="20370037"/>
<dbReference type="eggNOG" id="ENOG502RQY4">
    <property type="taxonomic scope" value="Eukaryota"/>
</dbReference>
<dbReference type="PANTHER" id="PTHR33840:SF1">
    <property type="entry name" value="TLE1 PHOSPHOLIPASE DOMAIN-CONTAINING PROTEIN"/>
    <property type="match status" value="1"/>
</dbReference>
<gene>
    <name evidence="2" type="ORF">FPSE_11420</name>
</gene>
<feature type="domain" description="T6SS Phospholipase effector Tle1-like catalytic" evidence="1">
    <location>
        <begin position="13"/>
        <end position="261"/>
    </location>
</feature>
<organism evidence="2 3">
    <name type="scientific">Fusarium pseudograminearum (strain CS3096)</name>
    <name type="common">Wheat and barley crown-rot fungus</name>
    <dbReference type="NCBI Taxonomy" id="1028729"/>
    <lineage>
        <taxon>Eukaryota</taxon>
        <taxon>Fungi</taxon>
        <taxon>Dikarya</taxon>
        <taxon>Ascomycota</taxon>
        <taxon>Pezizomycotina</taxon>
        <taxon>Sordariomycetes</taxon>
        <taxon>Hypocreomycetidae</taxon>
        <taxon>Hypocreales</taxon>
        <taxon>Nectriaceae</taxon>
        <taxon>Fusarium</taxon>
    </lineage>
</organism>
<dbReference type="InterPro" id="IPR018712">
    <property type="entry name" value="Tle1-like_cat"/>
</dbReference>
<dbReference type="Pfam" id="PF09994">
    <property type="entry name" value="T6SS_Tle1-like_cat"/>
    <property type="match status" value="1"/>
</dbReference>
<name>K3V5F3_FUSPC</name>
<evidence type="ECO:0000313" key="2">
    <source>
        <dbReference type="EMBL" id="EKJ68412.1"/>
    </source>
</evidence>
<dbReference type="PANTHER" id="PTHR33840">
    <property type="match status" value="1"/>
</dbReference>
<sequence length="505" mass="55898">MSSVPPAKTSRLLWVSFDGTLAGGLGSCRDTVVSVLPDLISQSENLNHVFVPGVGSGFTPFTRVFGVLCGWGTQHNVVTAYRSIATAYVPGDKIILCGYSRGAWAARYLAQIISLLGLPRRCDNNFIHLLDKQCDKDPMFQLPVDPKLLEYDRWNNVEIEALCCFDTVGSLGLPLYGIAKPLSILRRGPRKADIVSTVASNVKNSFHCLALHEQREPFSPTYMRGKNVHQVFFVGNHGDMGWIDRRKESFVHAPLAWIVQQLQWHSGMRFDEVKLNEYFPSYGRDPGDNLPCIDGPIARTSRITRLFMGIKKRQPWNAANYLRTADNGKNNGPEPTCDACDTILSDVQIHVSARYYEQPELAVPGYTQNAPIEGKFHWIQQGNALQSQGWRFLGNSRQNSSSSSSSLKQTPSTVASYKRIACLPGSEPTNNGGQTRHRIYPALVGPLEARLLALPAAAVSRRACCAPPSEIPQDEVTVPDSVPAEGGKTRQAISKWTKRFGFSHR</sequence>
<dbReference type="HOGENOM" id="CLU_582876_0_0_1"/>
<dbReference type="OrthoDB" id="59699at2759"/>